<dbReference type="STRING" id="106549.A0A540NAS4"/>
<feature type="repeat" description="ANK" evidence="1">
    <location>
        <begin position="46"/>
        <end position="68"/>
    </location>
</feature>
<evidence type="ECO:0000256" key="1">
    <source>
        <dbReference type="PROSITE-ProRule" id="PRU00023"/>
    </source>
</evidence>
<dbReference type="PANTHER" id="PTHR24121">
    <property type="entry name" value="NO MECHANORECEPTOR POTENTIAL C, ISOFORM D-RELATED"/>
    <property type="match status" value="1"/>
</dbReference>
<dbReference type="SMART" id="SM00248">
    <property type="entry name" value="ANK"/>
    <property type="match status" value="2"/>
</dbReference>
<evidence type="ECO:0000313" key="3">
    <source>
        <dbReference type="Proteomes" id="UP000315295"/>
    </source>
</evidence>
<dbReference type="InterPro" id="IPR036770">
    <property type="entry name" value="Ankyrin_rpt-contain_sf"/>
</dbReference>
<evidence type="ECO:0000313" key="2">
    <source>
        <dbReference type="EMBL" id="TQE08151.1"/>
    </source>
</evidence>
<dbReference type="Proteomes" id="UP000315295">
    <property type="component" value="Unassembled WGS sequence"/>
</dbReference>
<reference evidence="2 3" key="1">
    <citation type="journal article" date="2019" name="G3 (Bethesda)">
        <title>Sequencing of a Wild Apple (Malus baccata) Genome Unravels the Differences Between Cultivated and Wild Apple Species Regarding Disease Resistance and Cold Tolerance.</title>
        <authorList>
            <person name="Chen X."/>
        </authorList>
    </citation>
    <scope>NUCLEOTIDE SEQUENCE [LARGE SCALE GENOMIC DNA]</scope>
    <source>
        <strain evidence="3">cv. Shandingzi</strain>
        <tissue evidence="2">Leaves</tissue>
    </source>
</reference>
<accession>A0A540NAS4</accession>
<dbReference type="Pfam" id="PF12796">
    <property type="entry name" value="Ank_2"/>
    <property type="match status" value="1"/>
</dbReference>
<dbReference type="PROSITE" id="PS50088">
    <property type="entry name" value="ANK_REPEAT"/>
    <property type="match status" value="1"/>
</dbReference>
<keyword evidence="1" id="KW-0040">ANK repeat</keyword>
<dbReference type="PROSITE" id="PS50297">
    <property type="entry name" value="ANK_REP_REGION"/>
    <property type="match status" value="1"/>
</dbReference>
<sequence>MEQMEQGFGYSQCKPFFEAVQAGRWETTKDFPIKHPEAVRATHPASGKTALHIAVEAGHVDIVKELVRLMEVDDLEIKATTDQRTALATAAIKGITEMAECMVTKNKELLSIPDGHDMPDKHGMLPIELAYLYGQWRMAQFLYSNTPIEDLKPGKGPHGAIIICNCFASKEFDISWSLMNRCPELAFTPGSGGKTPLETLASQQASSFRSGVELNFWQQWIYDSIDIKPPARINQTSLTVQDDENSQANNGRSSICSGLLSPSSPIINKLGSVA</sequence>
<proteinExistence type="predicted"/>
<comment type="caution">
    <text evidence="2">The sequence shown here is derived from an EMBL/GenBank/DDBJ whole genome shotgun (WGS) entry which is preliminary data.</text>
</comment>
<name>A0A540NAS4_MALBA</name>
<dbReference type="PANTHER" id="PTHR24121:SF16">
    <property type="entry name" value="NON-SPECIFIC SERINE_THREONINE PROTEIN KINASE"/>
    <property type="match status" value="1"/>
</dbReference>
<dbReference type="EMBL" id="VIEB01000075">
    <property type="protein sequence ID" value="TQE08151.1"/>
    <property type="molecule type" value="Genomic_DNA"/>
</dbReference>
<dbReference type="SUPFAM" id="SSF48403">
    <property type="entry name" value="Ankyrin repeat"/>
    <property type="match status" value="1"/>
</dbReference>
<dbReference type="Gene3D" id="1.25.40.20">
    <property type="entry name" value="Ankyrin repeat-containing domain"/>
    <property type="match status" value="1"/>
</dbReference>
<organism evidence="2 3">
    <name type="scientific">Malus baccata</name>
    <name type="common">Siberian crab apple</name>
    <name type="synonym">Pyrus baccata</name>
    <dbReference type="NCBI Taxonomy" id="106549"/>
    <lineage>
        <taxon>Eukaryota</taxon>
        <taxon>Viridiplantae</taxon>
        <taxon>Streptophyta</taxon>
        <taxon>Embryophyta</taxon>
        <taxon>Tracheophyta</taxon>
        <taxon>Spermatophyta</taxon>
        <taxon>Magnoliopsida</taxon>
        <taxon>eudicotyledons</taxon>
        <taxon>Gunneridae</taxon>
        <taxon>Pentapetalae</taxon>
        <taxon>rosids</taxon>
        <taxon>fabids</taxon>
        <taxon>Rosales</taxon>
        <taxon>Rosaceae</taxon>
        <taxon>Amygdaloideae</taxon>
        <taxon>Maleae</taxon>
        <taxon>Malus</taxon>
    </lineage>
</organism>
<protein>
    <submittedName>
        <fullName evidence="2">Uncharacterized protein</fullName>
    </submittedName>
</protein>
<dbReference type="InterPro" id="IPR002110">
    <property type="entry name" value="Ankyrin_rpt"/>
</dbReference>
<gene>
    <name evidence="2" type="ORF">C1H46_006277</name>
</gene>
<dbReference type="AlphaFoldDB" id="A0A540NAS4"/>
<keyword evidence="3" id="KW-1185">Reference proteome</keyword>